<dbReference type="EMBL" id="PGCI01000027">
    <property type="protein sequence ID" value="PLW47939.1"/>
    <property type="molecule type" value="Genomic_DNA"/>
</dbReference>
<accession>A0A2N5VD59</accession>
<reference evidence="1 2" key="1">
    <citation type="submission" date="2017-11" db="EMBL/GenBank/DDBJ databases">
        <title>De novo assembly and phasing of dikaryotic genomes from two isolates of Puccinia coronata f. sp. avenae, the causal agent of oat crown rust.</title>
        <authorList>
            <person name="Miller M.E."/>
            <person name="Zhang Y."/>
            <person name="Omidvar V."/>
            <person name="Sperschneider J."/>
            <person name="Schwessinger B."/>
            <person name="Raley C."/>
            <person name="Palmer J.M."/>
            <person name="Garnica D."/>
            <person name="Upadhyaya N."/>
            <person name="Rathjen J."/>
            <person name="Taylor J.M."/>
            <person name="Park R.F."/>
            <person name="Dodds P.N."/>
            <person name="Hirsch C.D."/>
            <person name="Kianian S.F."/>
            <person name="Figueroa M."/>
        </authorList>
    </citation>
    <scope>NUCLEOTIDE SEQUENCE [LARGE SCALE GENOMIC DNA]</scope>
    <source>
        <strain evidence="1">12SD80</strain>
    </source>
</reference>
<proteinExistence type="predicted"/>
<comment type="caution">
    <text evidence="1">The sequence shown here is derived from an EMBL/GenBank/DDBJ whole genome shotgun (WGS) entry which is preliminary data.</text>
</comment>
<gene>
    <name evidence="1" type="ORF">PCASD_04903</name>
</gene>
<evidence type="ECO:0000313" key="2">
    <source>
        <dbReference type="Proteomes" id="UP000235392"/>
    </source>
</evidence>
<evidence type="ECO:0000313" key="1">
    <source>
        <dbReference type="EMBL" id="PLW47939.1"/>
    </source>
</evidence>
<organism evidence="1 2">
    <name type="scientific">Puccinia coronata f. sp. avenae</name>
    <dbReference type="NCBI Taxonomy" id="200324"/>
    <lineage>
        <taxon>Eukaryota</taxon>
        <taxon>Fungi</taxon>
        <taxon>Dikarya</taxon>
        <taxon>Basidiomycota</taxon>
        <taxon>Pucciniomycotina</taxon>
        <taxon>Pucciniomycetes</taxon>
        <taxon>Pucciniales</taxon>
        <taxon>Pucciniaceae</taxon>
        <taxon>Puccinia</taxon>
    </lineage>
</organism>
<dbReference type="Proteomes" id="UP000235392">
    <property type="component" value="Unassembled WGS sequence"/>
</dbReference>
<name>A0A2N5VD59_9BASI</name>
<sequence>MLVHHQLTWKAPNELVLYLLARRTPDELLLYQLARRTPDELLLYQLASRPPKELVLYQLARRAPIALVLIQLARITPDKLVLYQLARRAVEFSSDRGSGLRSTLDSTRFLAHQLDQDQDTWLKILNHAQDLYSRTRSEIASGTLSSF</sequence>
<dbReference type="AlphaFoldDB" id="A0A2N5VD59"/>
<protein>
    <submittedName>
        <fullName evidence="1">Uncharacterized protein</fullName>
    </submittedName>
</protein>